<proteinExistence type="predicted"/>
<dbReference type="PANTHER" id="PTHR33526">
    <property type="entry name" value="OS07G0123800 PROTEIN"/>
    <property type="match status" value="1"/>
</dbReference>
<dbReference type="PANTHER" id="PTHR33526:SF13">
    <property type="entry name" value="TYROSINE-PROTEIN PHOSPHATASE 3-LIKE"/>
    <property type="match status" value="1"/>
</dbReference>
<dbReference type="EMBL" id="JACXVP010000012">
    <property type="protein sequence ID" value="KAG5573459.1"/>
    <property type="molecule type" value="Genomic_DNA"/>
</dbReference>
<comment type="caution">
    <text evidence="1">The sequence shown here is derived from an EMBL/GenBank/DDBJ whole genome shotgun (WGS) entry which is preliminary data.</text>
</comment>
<dbReference type="Proteomes" id="UP000824120">
    <property type="component" value="Chromosome 12"/>
</dbReference>
<sequence length="121" mass="14172">MKSKVSNKNKFLRILALPWKILIKTRDCYVNNMINFAVVNPQTLPRSYSTSHVNNLSLRSINNYESEDYKELVRAASCRRSMRDINLDLNFVMQQQIRQQISSRKLVMERSCSVGMARIDE</sequence>
<protein>
    <submittedName>
        <fullName evidence="1">Uncharacterized protein</fullName>
    </submittedName>
</protein>
<organism evidence="1 2">
    <name type="scientific">Solanum commersonii</name>
    <name type="common">Commerson's wild potato</name>
    <name type="synonym">Commerson's nightshade</name>
    <dbReference type="NCBI Taxonomy" id="4109"/>
    <lineage>
        <taxon>Eukaryota</taxon>
        <taxon>Viridiplantae</taxon>
        <taxon>Streptophyta</taxon>
        <taxon>Embryophyta</taxon>
        <taxon>Tracheophyta</taxon>
        <taxon>Spermatophyta</taxon>
        <taxon>Magnoliopsida</taxon>
        <taxon>eudicotyledons</taxon>
        <taxon>Gunneridae</taxon>
        <taxon>Pentapetalae</taxon>
        <taxon>asterids</taxon>
        <taxon>lamiids</taxon>
        <taxon>Solanales</taxon>
        <taxon>Solanaceae</taxon>
        <taxon>Solanoideae</taxon>
        <taxon>Solaneae</taxon>
        <taxon>Solanum</taxon>
    </lineage>
</organism>
<dbReference type="PIRSF" id="PIRSF031279">
    <property type="entry name" value="UCP031279"/>
    <property type="match status" value="1"/>
</dbReference>
<evidence type="ECO:0000313" key="1">
    <source>
        <dbReference type="EMBL" id="KAG5573459.1"/>
    </source>
</evidence>
<reference evidence="1 2" key="1">
    <citation type="submission" date="2020-09" db="EMBL/GenBank/DDBJ databases">
        <title>De no assembly of potato wild relative species, Solanum commersonii.</title>
        <authorList>
            <person name="Cho K."/>
        </authorList>
    </citation>
    <scope>NUCLEOTIDE SEQUENCE [LARGE SCALE GENOMIC DNA]</scope>
    <source>
        <strain evidence="1">LZ3.2</strain>
        <tissue evidence="1">Leaf</tissue>
    </source>
</reference>
<gene>
    <name evidence="1" type="ORF">H5410_063225</name>
</gene>
<evidence type="ECO:0000313" key="2">
    <source>
        <dbReference type="Proteomes" id="UP000824120"/>
    </source>
</evidence>
<keyword evidence="2" id="KW-1185">Reference proteome</keyword>
<dbReference type="AlphaFoldDB" id="A0A9J5WCN1"/>
<dbReference type="InterPro" id="IPR016972">
    <property type="entry name" value="UCP031279"/>
</dbReference>
<name>A0A9J5WCN1_SOLCO</name>
<accession>A0A9J5WCN1</accession>
<dbReference type="OrthoDB" id="694638at2759"/>